<gene>
    <name evidence="1" type="ORF">VNO78_07738</name>
</gene>
<dbReference type="EMBL" id="JAYMYS010000002">
    <property type="protein sequence ID" value="KAK7406121.1"/>
    <property type="molecule type" value="Genomic_DNA"/>
</dbReference>
<evidence type="ECO:0000313" key="1">
    <source>
        <dbReference type="EMBL" id="KAK7406121.1"/>
    </source>
</evidence>
<dbReference type="AlphaFoldDB" id="A0AAN9STY3"/>
<evidence type="ECO:0000313" key="2">
    <source>
        <dbReference type="Proteomes" id="UP001386955"/>
    </source>
</evidence>
<comment type="caution">
    <text evidence="1">The sequence shown here is derived from an EMBL/GenBank/DDBJ whole genome shotgun (WGS) entry which is preliminary data.</text>
</comment>
<reference evidence="1 2" key="1">
    <citation type="submission" date="2024-01" db="EMBL/GenBank/DDBJ databases">
        <title>The genomes of 5 underutilized Papilionoideae crops provide insights into root nodulation and disease resistanc.</title>
        <authorList>
            <person name="Jiang F."/>
        </authorList>
    </citation>
    <scope>NUCLEOTIDE SEQUENCE [LARGE SCALE GENOMIC DNA]</scope>
    <source>
        <strain evidence="1">DUOXIRENSHENG_FW03</strain>
        <tissue evidence="1">Leaves</tissue>
    </source>
</reference>
<protein>
    <submittedName>
        <fullName evidence="1">Uncharacterized protein</fullName>
    </submittedName>
</protein>
<organism evidence="1 2">
    <name type="scientific">Psophocarpus tetragonolobus</name>
    <name type="common">Winged bean</name>
    <name type="synonym">Dolichos tetragonolobus</name>
    <dbReference type="NCBI Taxonomy" id="3891"/>
    <lineage>
        <taxon>Eukaryota</taxon>
        <taxon>Viridiplantae</taxon>
        <taxon>Streptophyta</taxon>
        <taxon>Embryophyta</taxon>
        <taxon>Tracheophyta</taxon>
        <taxon>Spermatophyta</taxon>
        <taxon>Magnoliopsida</taxon>
        <taxon>eudicotyledons</taxon>
        <taxon>Gunneridae</taxon>
        <taxon>Pentapetalae</taxon>
        <taxon>rosids</taxon>
        <taxon>fabids</taxon>
        <taxon>Fabales</taxon>
        <taxon>Fabaceae</taxon>
        <taxon>Papilionoideae</taxon>
        <taxon>50 kb inversion clade</taxon>
        <taxon>NPAAA clade</taxon>
        <taxon>indigoferoid/millettioid clade</taxon>
        <taxon>Phaseoleae</taxon>
        <taxon>Psophocarpus</taxon>
    </lineage>
</organism>
<name>A0AAN9STY3_PSOTE</name>
<sequence length="170" mass="19456">MVTSLWCRAKGRRGEKFVVCESDSQCFIKMIEHDVKETGSLRFSVLDSCPLGLRDILFIDALGVGHCREHQLFPFVPLEQLMWRLVVYVPGKRRSLLSVAPGPSQNKSEILGALTYSPNYHRPRSEVACTDHRRRRRNHLQPYLDPFPTYLANYSSLPTRLSVASGFCCR</sequence>
<accession>A0AAN9STY3</accession>
<dbReference type="Proteomes" id="UP001386955">
    <property type="component" value="Unassembled WGS sequence"/>
</dbReference>
<keyword evidence="2" id="KW-1185">Reference proteome</keyword>
<proteinExistence type="predicted"/>